<dbReference type="InterPro" id="IPR012336">
    <property type="entry name" value="Thioredoxin-like_fold"/>
</dbReference>
<feature type="domain" description="Thioredoxin" evidence="3">
    <location>
        <begin position="27"/>
        <end position="221"/>
    </location>
</feature>
<dbReference type="Proteomes" id="UP000184485">
    <property type="component" value="Unassembled WGS sequence"/>
</dbReference>
<dbReference type="PROSITE" id="PS51318">
    <property type="entry name" value="TAT"/>
    <property type="match status" value="1"/>
</dbReference>
<protein>
    <submittedName>
        <fullName evidence="4">Protein-disulfide isomerase</fullName>
    </submittedName>
</protein>
<comment type="similarity">
    <text evidence="2">Belongs to the thioredoxin family. DsbA subfamily.</text>
</comment>
<gene>
    <name evidence="4" type="ORF">SAMN02745157_0779</name>
</gene>
<dbReference type="CDD" id="cd02972">
    <property type="entry name" value="DsbA_family"/>
    <property type="match status" value="1"/>
</dbReference>
<dbReference type="SUPFAM" id="SSF52833">
    <property type="entry name" value="Thioredoxin-like"/>
    <property type="match status" value="1"/>
</dbReference>
<dbReference type="InterPro" id="IPR006311">
    <property type="entry name" value="TAT_signal"/>
</dbReference>
<organism evidence="4 5">
    <name type="scientific">Kaistia soli DSM 19436</name>
    <dbReference type="NCBI Taxonomy" id="1122133"/>
    <lineage>
        <taxon>Bacteria</taxon>
        <taxon>Pseudomonadati</taxon>
        <taxon>Pseudomonadota</taxon>
        <taxon>Alphaproteobacteria</taxon>
        <taxon>Hyphomicrobiales</taxon>
        <taxon>Kaistiaceae</taxon>
        <taxon>Kaistia</taxon>
    </lineage>
</organism>
<name>A0A1M4VSH2_9HYPH</name>
<reference evidence="4 5" key="1">
    <citation type="submission" date="2016-11" db="EMBL/GenBank/DDBJ databases">
        <authorList>
            <person name="Jaros S."/>
            <person name="Januszkiewicz K."/>
            <person name="Wedrychowicz H."/>
        </authorList>
    </citation>
    <scope>NUCLEOTIDE SEQUENCE [LARGE SCALE GENOMIC DNA]</scope>
    <source>
        <strain evidence="4 5">DSM 19436</strain>
    </source>
</reference>
<dbReference type="PANTHER" id="PTHR13887">
    <property type="entry name" value="GLUTATHIONE S-TRANSFERASE KAPPA"/>
    <property type="match status" value="1"/>
</dbReference>
<evidence type="ECO:0000259" key="3">
    <source>
        <dbReference type="PROSITE" id="PS51352"/>
    </source>
</evidence>
<evidence type="ECO:0000256" key="2">
    <source>
        <dbReference type="ARBA" id="ARBA00005791"/>
    </source>
</evidence>
<accession>A0A1M4VSH2</accession>
<evidence type="ECO:0000313" key="4">
    <source>
        <dbReference type="EMBL" id="SHE71762.1"/>
    </source>
</evidence>
<dbReference type="GO" id="GO:0016853">
    <property type="term" value="F:isomerase activity"/>
    <property type="evidence" value="ECO:0007669"/>
    <property type="project" value="UniProtKB-KW"/>
</dbReference>
<dbReference type="InterPro" id="IPR036249">
    <property type="entry name" value="Thioredoxin-like_sf"/>
</dbReference>
<dbReference type="RefSeq" id="WP_084526844.1">
    <property type="nucleotide sequence ID" value="NZ_FQUP01000001.1"/>
</dbReference>
<dbReference type="EMBL" id="FQUP01000001">
    <property type="protein sequence ID" value="SHE71762.1"/>
    <property type="molecule type" value="Genomic_DNA"/>
</dbReference>
<evidence type="ECO:0000256" key="1">
    <source>
        <dbReference type="ARBA" id="ARBA00003565"/>
    </source>
</evidence>
<dbReference type="Pfam" id="PF13462">
    <property type="entry name" value="Thioredoxin_4"/>
    <property type="match status" value="1"/>
</dbReference>
<proteinExistence type="inferred from homology"/>
<comment type="function">
    <text evidence="1">May be required for disulfide bond formation in some proteins.</text>
</comment>
<sequence length="221" mass="24275">MSLLSWETETVDFNRRQFFIRLGAGTLAAGAVAMLPAAAFAEDKVDVAELLKPGPLGDMSLGDEKAPHTVVEYASLTCTHCKHFHDTTWKPFKEKYIDTGKVRFILRDFPLDPLATAGFMLAHAAPNNNFFPMVDLLFDQQDKWAFVDDPVSALQQLSKQVGFTQDTFELALKNQALLDAVNAVKDRGATTFGVNATPTFFVDGVKKPGALSLEDFDALLS</sequence>
<dbReference type="PANTHER" id="PTHR13887:SF56">
    <property type="entry name" value="THIOREDOXIN-LIKE REDUCTASE RV2466C"/>
    <property type="match status" value="1"/>
</dbReference>
<dbReference type="Gene3D" id="3.40.30.10">
    <property type="entry name" value="Glutaredoxin"/>
    <property type="match status" value="1"/>
</dbReference>
<dbReference type="PROSITE" id="PS51352">
    <property type="entry name" value="THIOREDOXIN_2"/>
    <property type="match status" value="1"/>
</dbReference>
<dbReference type="AlphaFoldDB" id="A0A1M4VSH2"/>
<evidence type="ECO:0000313" key="5">
    <source>
        <dbReference type="Proteomes" id="UP000184485"/>
    </source>
</evidence>
<dbReference type="InterPro" id="IPR013766">
    <property type="entry name" value="Thioredoxin_domain"/>
</dbReference>
<keyword evidence="5" id="KW-1185">Reference proteome</keyword>
<dbReference type="STRING" id="1122133.SAMN02745157_0779"/>
<keyword evidence="4" id="KW-0413">Isomerase</keyword>
<dbReference type="OrthoDB" id="8478320at2"/>